<organism evidence="1 2">
    <name type="scientific">Nocardioides anomalus</name>
    <dbReference type="NCBI Taxonomy" id="2712223"/>
    <lineage>
        <taxon>Bacteria</taxon>
        <taxon>Bacillati</taxon>
        <taxon>Actinomycetota</taxon>
        <taxon>Actinomycetes</taxon>
        <taxon>Propionibacteriales</taxon>
        <taxon>Nocardioidaceae</taxon>
        <taxon>Nocardioides</taxon>
    </lineage>
</organism>
<name>A0A6G6WCU7_9ACTN</name>
<dbReference type="AlphaFoldDB" id="A0A6G6WCU7"/>
<sequence>MTPNACHELAAAADRLAAAHPDPRTFLVELAREVAGIPRGTLTAWPALLLGGRNRLLGGGFRPELRDHTAGQARHFTGTARAVTVLGADRTRWLGVHARRDRPDSPDGRLSELAVVFADDLLAGRLAPADTGDWIRRHVCG</sequence>
<keyword evidence="2" id="KW-1185">Reference proteome</keyword>
<dbReference type="Proteomes" id="UP000502996">
    <property type="component" value="Chromosome"/>
</dbReference>
<evidence type="ECO:0000313" key="1">
    <source>
        <dbReference type="EMBL" id="QIG42977.1"/>
    </source>
</evidence>
<accession>A0A6G6WCU7</accession>
<dbReference type="RefSeq" id="WP_165231579.1">
    <property type="nucleotide sequence ID" value="NZ_CP049257.1"/>
</dbReference>
<reference evidence="1 2" key="1">
    <citation type="submission" date="2020-02" db="EMBL/GenBank/DDBJ databases">
        <title>Full genome sequence of Nocardioides sp. R-3366.</title>
        <authorList>
            <person name="Im W.-T."/>
        </authorList>
    </citation>
    <scope>NUCLEOTIDE SEQUENCE [LARGE SCALE GENOMIC DNA]</scope>
    <source>
        <strain evidence="1 2">R-3366</strain>
    </source>
</reference>
<evidence type="ECO:0000313" key="2">
    <source>
        <dbReference type="Proteomes" id="UP000502996"/>
    </source>
</evidence>
<dbReference type="KEGG" id="nano:G5V58_09580"/>
<dbReference type="EMBL" id="CP049257">
    <property type="protein sequence ID" value="QIG42977.1"/>
    <property type="molecule type" value="Genomic_DNA"/>
</dbReference>
<proteinExistence type="predicted"/>
<gene>
    <name evidence="1" type="ORF">G5V58_09580</name>
</gene>
<protein>
    <submittedName>
        <fullName evidence="1">Uncharacterized protein</fullName>
    </submittedName>
</protein>